<evidence type="ECO:0000313" key="4">
    <source>
        <dbReference type="WBParaSite" id="SPAL_0001502800.1"/>
    </source>
</evidence>
<dbReference type="PROSITE" id="PS00028">
    <property type="entry name" value="ZINC_FINGER_C2H2_1"/>
    <property type="match status" value="1"/>
</dbReference>
<feature type="compositionally biased region" description="Acidic residues" evidence="1">
    <location>
        <begin position="53"/>
        <end position="63"/>
    </location>
</feature>
<proteinExistence type="predicted"/>
<sequence length="273" mass="31939">MPSRVLTTFGFRKNNELTKMAASPDMDNVEFSVTFKSEKSMCSDSESTILNDSGEEASDNDDSEDEYFISNVKCEVINSTTVQRYNGKFKSITFLNYKKLLDPNNKNSNDSWRFSASSNTINVKKNIDKPIKMKQPEYLCMRTLGTKRFRKNKNIINKCRCCNRLFGSGRNKIEHILRDHMKLKELRVLQCMYCLNQEGKSKKFFDISSVQDHYRDFHKFPIRGCPINLAHDYKGEKHFIHVNESVDFLAQYEIQFVKCFIEKVGKKNKYSRI</sequence>
<dbReference type="InterPro" id="IPR013087">
    <property type="entry name" value="Znf_C2H2_type"/>
</dbReference>
<organism evidence="3 4">
    <name type="scientific">Strongyloides papillosus</name>
    <name type="common">Intestinal threadworm</name>
    <dbReference type="NCBI Taxonomy" id="174720"/>
    <lineage>
        <taxon>Eukaryota</taxon>
        <taxon>Metazoa</taxon>
        <taxon>Ecdysozoa</taxon>
        <taxon>Nematoda</taxon>
        <taxon>Chromadorea</taxon>
        <taxon>Rhabditida</taxon>
        <taxon>Tylenchina</taxon>
        <taxon>Panagrolaimomorpha</taxon>
        <taxon>Strongyloidoidea</taxon>
        <taxon>Strongyloididae</taxon>
        <taxon>Strongyloides</taxon>
    </lineage>
</organism>
<protein>
    <submittedName>
        <fullName evidence="4">C2H2-type domain-containing protein</fullName>
    </submittedName>
</protein>
<accession>A0A0N5CAW0</accession>
<evidence type="ECO:0000256" key="1">
    <source>
        <dbReference type="SAM" id="MobiDB-lite"/>
    </source>
</evidence>
<reference evidence="4" key="1">
    <citation type="submission" date="2017-02" db="UniProtKB">
        <authorList>
            <consortium name="WormBaseParasite"/>
        </authorList>
    </citation>
    <scope>IDENTIFICATION</scope>
</reference>
<dbReference type="AlphaFoldDB" id="A0A0N5CAW0"/>
<feature type="domain" description="C2H2-type" evidence="2">
    <location>
        <begin position="159"/>
        <end position="180"/>
    </location>
</feature>
<dbReference type="WBParaSite" id="SPAL_0001502800.1">
    <property type="protein sequence ID" value="SPAL_0001502800.1"/>
    <property type="gene ID" value="SPAL_0001502800"/>
</dbReference>
<name>A0A0N5CAW0_STREA</name>
<evidence type="ECO:0000259" key="2">
    <source>
        <dbReference type="PROSITE" id="PS00028"/>
    </source>
</evidence>
<dbReference type="Proteomes" id="UP000046392">
    <property type="component" value="Unplaced"/>
</dbReference>
<feature type="region of interest" description="Disordered" evidence="1">
    <location>
        <begin position="44"/>
        <end position="63"/>
    </location>
</feature>
<keyword evidence="3" id="KW-1185">Reference proteome</keyword>
<evidence type="ECO:0000313" key="3">
    <source>
        <dbReference type="Proteomes" id="UP000046392"/>
    </source>
</evidence>